<dbReference type="EMBL" id="KY052848">
    <property type="protein sequence ID" value="ASF00642.1"/>
    <property type="molecule type" value="Genomic_DNA"/>
</dbReference>
<keyword evidence="1" id="KW-1133">Transmembrane helix</keyword>
<reference evidence="2" key="1">
    <citation type="submission" date="2016-10" db="EMBL/GenBank/DDBJ databases">
        <authorList>
            <person name="Varghese N."/>
        </authorList>
    </citation>
    <scope>NUCLEOTIDE SEQUENCE</scope>
</reference>
<accession>A0A218MMX4</accession>
<evidence type="ECO:0000313" key="2">
    <source>
        <dbReference type="EMBL" id="ASF00642.1"/>
    </source>
</evidence>
<organism evidence="2">
    <name type="scientific">uncultured virus</name>
    <dbReference type="NCBI Taxonomy" id="340016"/>
    <lineage>
        <taxon>Viruses</taxon>
        <taxon>environmental samples</taxon>
    </lineage>
</organism>
<proteinExistence type="predicted"/>
<name>A0A218MMX4_9VIRU</name>
<sequence>MKWNSILIAIGMVMSIIFVTLAFLMTRAEAGGPWSDQYCNVKVETVIVKNDQGEVIDKQTIETLHCDDGRNDFLAFSGIAKECKEYWFEMYIGGKFQRKRGYVCQKFDGSWEMVNPIK</sequence>
<evidence type="ECO:0000256" key="1">
    <source>
        <dbReference type="SAM" id="Phobius"/>
    </source>
</evidence>
<reference evidence="2" key="2">
    <citation type="journal article" date="2017" name="Nat. Commun.">
        <title>Single-virus genomics reveals hidden cosmopolitan and abundant viruses.</title>
        <authorList>
            <person name="Martinez-Hernandez F."/>
            <person name="Fornas O."/>
            <person name="Lluesma Gomez M."/>
            <person name="Bolduc B."/>
            <person name="de la Cruz Pena M.J."/>
            <person name="Martinez J.M."/>
            <person name="Anton J."/>
            <person name="Gasol J.M."/>
            <person name="Rosselli R."/>
            <person name="Rodriguez-Valera F."/>
            <person name="Sullivan M.B."/>
            <person name="Acinas S.G."/>
            <person name="Martinez-Garcia M."/>
        </authorList>
    </citation>
    <scope>NUCLEOTIDE SEQUENCE</scope>
</reference>
<feature type="transmembrane region" description="Helical" evidence="1">
    <location>
        <begin position="6"/>
        <end position="25"/>
    </location>
</feature>
<keyword evidence="1" id="KW-0472">Membrane</keyword>
<protein>
    <submittedName>
        <fullName evidence="2">Uncharacterized protein</fullName>
    </submittedName>
</protein>
<keyword evidence="1" id="KW-0812">Transmembrane</keyword>